<dbReference type="GO" id="GO:0006281">
    <property type="term" value="P:DNA repair"/>
    <property type="evidence" value="ECO:0007669"/>
    <property type="project" value="TreeGrafter"/>
</dbReference>
<evidence type="ECO:0000259" key="13">
    <source>
        <dbReference type="PROSITE" id="PS51192"/>
    </source>
</evidence>
<evidence type="ECO:0000256" key="7">
    <source>
        <dbReference type="ARBA" id="ARBA00023125"/>
    </source>
</evidence>
<evidence type="ECO:0000256" key="10">
    <source>
        <dbReference type="ARBA" id="ARBA00034808"/>
    </source>
</evidence>
<evidence type="ECO:0000256" key="4">
    <source>
        <dbReference type="ARBA" id="ARBA00022801"/>
    </source>
</evidence>
<dbReference type="GO" id="GO:0005694">
    <property type="term" value="C:chromosome"/>
    <property type="evidence" value="ECO:0007669"/>
    <property type="project" value="TreeGrafter"/>
</dbReference>
<dbReference type="CDD" id="cd17920">
    <property type="entry name" value="DEXHc_RecQ"/>
    <property type="match status" value="1"/>
</dbReference>
<dbReference type="GO" id="GO:0043138">
    <property type="term" value="F:3'-5' DNA helicase activity"/>
    <property type="evidence" value="ECO:0007669"/>
    <property type="project" value="UniProtKB-EC"/>
</dbReference>
<dbReference type="InterPro" id="IPR001650">
    <property type="entry name" value="Helicase_C-like"/>
</dbReference>
<dbReference type="GO" id="GO:0046872">
    <property type="term" value="F:metal ion binding"/>
    <property type="evidence" value="ECO:0007669"/>
    <property type="project" value="UniProtKB-KW"/>
</dbReference>
<proteinExistence type="inferred from homology"/>
<name>A0A6J4UXI0_9BACT</name>
<feature type="domain" description="Helicase C-terminal" evidence="14">
    <location>
        <begin position="226"/>
        <end position="375"/>
    </location>
</feature>
<dbReference type="SMART" id="SM00487">
    <property type="entry name" value="DEXDc"/>
    <property type="match status" value="1"/>
</dbReference>
<evidence type="ECO:0000256" key="2">
    <source>
        <dbReference type="ARBA" id="ARBA00022723"/>
    </source>
</evidence>
<dbReference type="GO" id="GO:0005524">
    <property type="term" value="F:ATP binding"/>
    <property type="evidence" value="ECO:0007669"/>
    <property type="project" value="UniProtKB-KW"/>
</dbReference>
<dbReference type="NCBIfam" id="TIGR00614">
    <property type="entry name" value="recQ_fam"/>
    <property type="match status" value="1"/>
</dbReference>
<evidence type="ECO:0000256" key="6">
    <source>
        <dbReference type="ARBA" id="ARBA00022840"/>
    </source>
</evidence>
<dbReference type="SUPFAM" id="SSF46785">
    <property type="entry name" value="Winged helix' DNA-binding domain"/>
    <property type="match status" value="1"/>
</dbReference>
<keyword evidence="4" id="KW-0378">Hydrolase</keyword>
<dbReference type="Gene3D" id="3.40.50.300">
    <property type="entry name" value="P-loop containing nucleotide triphosphate hydrolases"/>
    <property type="match status" value="2"/>
</dbReference>
<keyword evidence="6" id="KW-0067">ATP-binding</keyword>
<dbReference type="PROSITE" id="PS51192">
    <property type="entry name" value="HELICASE_ATP_BIND_1"/>
    <property type="match status" value="1"/>
</dbReference>
<accession>A0A6J4UXI0</accession>
<dbReference type="InterPro" id="IPR036388">
    <property type="entry name" value="WH-like_DNA-bd_sf"/>
</dbReference>
<evidence type="ECO:0000256" key="8">
    <source>
        <dbReference type="ARBA" id="ARBA00023235"/>
    </source>
</evidence>
<dbReference type="AlphaFoldDB" id="A0A6J4UXI0"/>
<dbReference type="InterPro" id="IPR002464">
    <property type="entry name" value="DNA/RNA_helicase_DEAH_CS"/>
</dbReference>
<dbReference type="PROSITE" id="PS51194">
    <property type="entry name" value="HELICASE_CTER"/>
    <property type="match status" value="1"/>
</dbReference>
<evidence type="ECO:0000256" key="3">
    <source>
        <dbReference type="ARBA" id="ARBA00022741"/>
    </source>
</evidence>
<dbReference type="Pfam" id="PF00271">
    <property type="entry name" value="Helicase_C"/>
    <property type="match status" value="1"/>
</dbReference>
<dbReference type="GO" id="GO:0003677">
    <property type="term" value="F:DNA binding"/>
    <property type="evidence" value="ECO:0007669"/>
    <property type="project" value="UniProtKB-KW"/>
</dbReference>
<dbReference type="Pfam" id="PF16124">
    <property type="entry name" value="RecQ_Zn_bind"/>
    <property type="match status" value="1"/>
</dbReference>
<dbReference type="PROSITE" id="PS00690">
    <property type="entry name" value="DEAH_ATP_HELICASE"/>
    <property type="match status" value="1"/>
</dbReference>
<protein>
    <recommendedName>
        <fullName evidence="11">ATP-dependent DNA helicase RecQ</fullName>
        <ecNumber evidence="10">5.6.2.4</ecNumber>
    </recommendedName>
    <alternativeName>
        <fullName evidence="12">DNA 3'-5' helicase RecQ</fullName>
    </alternativeName>
</protein>
<sequence>MASQRAATERRIERIAHDVFGYDDLRPGQEAAIRAILDRRDTLALMPTGAGKSAIYQIAATLIPGPTVVVSPLIALQRDQVEAIEAEELGGAAVLNSTLRQGERREVFEGLEDQNLEFVFLAPEQFNNEEVLDRLREAKPSLFVVDEAHCVSEWGHDFRPEYLRLGAIIEALGHPTVVALTATAAPPVRDEIIERLGMRCPLVVARGFDRPNIRLAVERYESEEAKWRALLDRVEAAPKPGIIYVATRKGTEELAAALQGRGVAAVAYHAGLKLAEREAVQGAFMRDEAAVVVATIAFGMGIDKPNVHFVFHHDISDALDSYYQEIGRAGRDGEPAEAVLFYRPEDLGLRRFFAGGGQVDVEQVERVAAAIGEHEGRLDVRELREETDLSQSKLTTALGRLEEIGAVEVRPGGEIVGGEELADPIAAANEATLAQKRHRAFEQSRLEMMRGYAEARDCRRRFLLNYFGEELPEPCGHCDNCEAGRSSIEARAAEPFPLNSRVRHRTWGEGLVLRYEGDKMVALFDEVGYKTLAVELVAANGLLEAVG</sequence>
<dbReference type="GO" id="GO:0016787">
    <property type="term" value="F:hydrolase activity"/>
    <property type="evidence" value="ECO:0007669"/>
    <property type="project" value="UniProtKB-KW"/>
</dbReference>
<dbReference type="GO" id="GO:0005737">
    <property type="term" value="C:cytoplasm"/>
    <property type="evidence" value="ECO:0007669"/>
    <property type="project" value="TreeGrafter"/>
</dbReference>
<dbReference type="InterPro" id="IPR014001">
    <property type="entry name" value="Helicase_ATP-bd"/>
</dbReference>
<evidence type="ECO:0000256" key="5">
    <source>
        <dbReference type="ARBA" id="ARBA00022806"/>
    </source>
</evidence>
<organism evidence="15">
    <name type="scientific">uncultured Thermomicrobiales bacterium</name>
    <dbReference type="NCBI Taxonomy" id="1645740"/>
    <lineage>
        <taxon>Bacteria</taxon>
        <taxon>Pseudomonadati</taxon>
        <taxon>Thermomicrobiota</taxon>
        <taxon>Thermomicrobia</taxon>
        <taxon>Thermomicrobiales</taxon>
        <taxon>environmental samples</taxon>
    </lineage>
</organism>
<dbReference type="InterPro" id="IPR004589">
    <property type="entry name" value="DNA_helicase_ATP-dep_RecQ"/>
</dbReference>
<evidence type="ECO:0000256" key="11">
    <source>
        <dbReference type="ARBA" id="ARBA00044535"/>
    </source>
</evidence>
<comment type="catalytic activity">
    <reaction evidence="9">
        <text>Couples ATP hydrolysis with the unwinding of duplex DNA by translocating in the 3'-5' direction.</text>
        <dbReference type="EC" id="5.6.2.4"/>
    </reaction>
</comment>
<dbReference type="GO" id="GO:0006310">
    <property type="term" value="P:DNA recombination"/>
    <property type="evidence" value="ECO:0007669"/>
    <property type="project" value="InterPro"/>
</dbReference>
<keyword evidence="7" id="KW-0238">DNA-binding</keyword>
<reference evidence="15" key="1">
    <citation type="submission" date="2020-02" db="EMBL/GenBank/DDBJ databases">
        <authorList>
            <person name="Meier V. D."/>
        </authorList>
    </citation>
    <scope>NUCLEOTIDE SEQUENCE</scope>
    <source>
        <strain evidence="15">AVDCRST_MAG88</strain>
    </source>
</reference>
<dbReference type="Gene3D" id="1.10.10.10">
    <property type="entry name" value="Winged helix-like DNA-binding domain superfamily/Winged helix DNA-binding domain"/>
    <property type="match status" value="1"/>
</dbReference>
<keyword evidence="5 15" id="KW-0347">Helicase</keyword>
<gene>
    <name evidence="15" type="ORF">AVDCRST_MAG88-1530</name>
</gene>
<dbReference type="GO" id="GO:0009378">
    <property type="term" value="F:four-way junction helicase activity"/>
    <property type="evidence" value="ECO:0007669"/>
    <property type="project" value="TreeGrafter"/>
</dbReference>
<dbReference type="PANTHER" id="PTHR13710">
    <property type="entry name" value="DNA HELICASE RECQ FAMILY MEMBER"/>
    <property type="match status" value="1"/>
</dbReference>
<dbReference type="SMART" id="SM00490">
    <property type="entry name" value="HELICc"/>
    <property type="match status" value="1"/>
</dbReference>
<keyword evidence="8" id="KW-0413">Isomerase</keyword>
<dbReference type="EMBL" id="CADCWM010000464">
    <property type="protein sequence ID" value="CAA9561314.1"/>
    <property type="molecule type" value="Genomic_DNA"/>
</dbReference>
<feature type="domain" description="Helicase ATP-binding" evidence="13">
    <location>
        <begin position="33"/>
        <end position="202"/>
    </location>
</feature>
<dbReference type="InterPro" id="IPR027417">
    <property type="entry name" value="P-loop_NTPase"/>
</dbReference>
<dbReference type="InterPro" id="IPR011545">
    <property type="entry name" value="DEAD/DEAH_box_helicase_dom"/>
</dbReference>
<dbReference type="SUPFAM" id="SSF52540">
    <property type="entry name" value="P-loop containing nucleoside triphosphate hydrolases"/>
    <property type="match status" value="1"/>
</dbReference>
<evidence type="ECO:0000259" key="14">
    <source>
        <dbReference type="PROSITE" id="PS51194"/>
    </source>
</evidence>
<dbReference type="PANTHER" id="PTHR13710:SF105">
    <property type="entry name" value="ATP-DEPENDENT DNA HELICASE Q1"/>
    <property type="match status" value="1"/>
</dbReference>
<comment type="similarity">
    <text evidence="1">Belongs to the helicase family. RecQ subfamily.</text>
</comment>
<evidence type="ECO:0000313" key="15">
    <source>
        <dbReference type="EMBL" id="CAA9561314.1"/>
    </source>
</evidence>
<dbReference type="InterPro" id="IPR032284">
    <property type="entry name" value="RecQ_Zn-bd"/>
</dbReference>
<dbReference type="InterPro" id="IPR036390">
    <property type="entry name" value="WH_DNA-bd_sf"/>
</dbReference>
<evidence type="ECO:0000256" key="12">
    <source>
        <dbReference type="ARBA" id="ARBA00044550"/>
    </source>
</evidence>
<evidence type="ECO:0000256" key="9">
    <source>
        <dbReference type="ARBA" id="ARBA00034617"/>
    </source>
</evidence>
<keyword evidence="3" id="KW-0547">Nucleotide-binding</keyword>
<evidence type="ECO:0000256" key="1">
    <source>
        <dbReference type="ARBA" id="ARBA00005446"/>
    </source>
</evidence>
<dbReference type="Pfam" id="PF00270">
    <property type="entry name" value="DEAD"/>
    <property type="match status" value="1"/>
</dbReference>
<keyword evidence="2" id="KW-0479">Metal-binding</keyword>
<dbReference type="EC" id="5.6.2.4" evidence="10"/>